<feature type="chain" id="PRO_5019361409" description="SusD-like starch-binding protein associating with outer membrane" evidence="1">
    <location>
        <begin position="19"/>
        <end position="546"/>
    </location>
</feature>
<name>A0A419W679_9BACT</name>
<dbReference type="SUPFAM" id="SSF48452">
    <property type="entry name" value="TPR-like"/>
    <property type="match status" value="1"/>
</dbReference>
<accession>A0A419W679</accession>
<organism evidence="2 3">
    <name type="scientific">Mangrovibacterium diazotrophicum</name>
    <dbReference type="NCBI Taxonomy" id="1261403"/>
    <lineage>
        <taxon>Bacteria</taxon>
        <taxon>Pseudomonadati</taxon>
        <taxon>Bacteroidota</taxon>
        <taxon>Bacteroidia</taxon>
        <taxon>Marinilabiliales</taxon>
        <taxon>Prolixibacteraceae</taxon>
        <taxon>Mangrovibacterium</taxon>
    </lineage>
</organism>
<dbReference type="AlphaFoldDB" id="A0A419W679"/>
<gene>
    <name evidence="2" type="ORF">BC643_1302</name>
</gene>
<reference evidence="2 3" key="1">
    <citation type="submission" date="2018-09" db="EMBL/GenBank/DDBJ databases">
        <title>Genomic Encyclopedia of Archaeal and Bacterial Type Strains, Phase II (KMG-II): from individual species to whole genera.</title>
        <authorList>
            <person name="Goeker M."/>
        </authorList>
    </citation>
    <scope>NUCLEOTIDE SEQUENCE [LARGE SCALE GENOMIC DNA]</scope>
    <source>
        <strain evidence="2 3">DSM 27148</strain>
    </source>
</reference>
<dbReference type="EMBL" id="RAPN01000001">
    <property type="protein sequence ID" value="RKD90955.1"/>
    <property type="molecule type" value="Genomic_DNA"/>
</dbReference>
<dbReference type="InterPro" id="IPR011990">
    <property type="entry name" value="TPR-like_helical_dom_sf"/>
</dbReference>
<evidence type="ECO:0000313" key="3">
    <source>
        <dbReference type="Proteomes" id="UP000283387"/>
    </source>
</evidence>
<sequence>MKKIFKNIFVVLMALSFAGCDNYFNTDPSDIINSDDYIGAQSEMYSGFLGIISKMQVMGDQMVFMSDIRMDFMEPTSDAPEDLWQLYNYNNTSTNEYADPADFYAVIIACNDYLDKMFEYKDNLGEAMDQTTETNFNALISSTLRIKAWTYFKLAKLYGKAMYFDDPITELKDLTDAGTFTEMNFDQIVTKCLDLLDSGVNGIDGTLEMNWGTWLDPENPTDGAYVGWNYITPDWLSLRCELLLNTDAPDYAWIQEHILDRLEEAFAIDYYRFSLNAGWTNNYYRIFAEGSYYSRSSISSIIYDYTNNQTNDLITFFGHRSPAKYLLRPSTYAMSKYNENDRRGTACNFLNQDGDTVIGKYHSNYRWRAAYQSDASIPLYRGHDLHFWLAEAENHLGHWDPAKTLLNEGVSNRFTELNAFTTNSDPDQWDPQYTIFYTYAGTSYKNLGICGVVSATQHELPTPEDEDYNDMTEEERMKIYDLALLDEMLLEFPNEGRVMGMAYRMAKRYNDMSIIADRVVPKYPVAQQAAIRSAIEGGDFFIKWDF</sequence>
<dbReference type="RefSeq" id="WP_120272306.1">
    <property type="nucleotide sequence ID" value="NZ_RAPN01000001.1"/>
</dbReference>
<keyword evidence="3" id="KW-1185">Reference proteome</keyword>
<dbReference type="PROSITE" id="PS51257">
    <property type="entry name" value="PROKAR_LIPOPROTEIN"/>
    <property type="match status" value="1"/>
</dbReference>
<keyword evidence="1" id="KW-0732">Signal</keyword>
<comment type="caution">
    <text evidence="2">The sequence shown here is derived from an EMBL/GenBank/DDBJ whole genome shotgun (WGS) entry which is preliminary data.</text>
</comment>
<dbReference type="OrthoDB" id="1035036at2"/>
<proteinExistence type="predicted"/>
<feature type="signal peptide" evidence="1">
    <location>
        <begin position="1"/>
        <end position="18"/>
    </location>
</feature>
<dbReference type="Proteomes" id="UP000283387">
    <property type="component" value="Unassembled WGS sequence"/>
</dbReference>
<evidence type="ECO:0008006" key="4">
    <source>
        <dbReference type="Google" id="ProtNLM"/>
    </source>
</evidence>
<dbReference type="Gene3D" id="1.25.40.390">
    <property type="match status" value="1"/>
</dbReference>
<evidence type="ECO:0000256" key="1">
    <source>
        <dbReference type="SAM" id="SignalP"/>
    </source>
</evidence>
<protein>
    <recommendedName>
        <fullName evidence="4">SusD-like starch-binding protein associating with outer membrane</fullName>
    </recommendedName>
</protein>
<evidence type="ECO:0000313" key="2">
    <source>
        <dbReference type="EMBL" id="RKD90955.1"/>
    </source>
</evidence>